<gene>
    <name evidence="2" type="ORF">EYF80_052791</name>
</gene>
<proteinExistence type="predicted"/>
<sequence length="148" mass="16146">MSEVDWQQTNKKGAWFGVQGWATAWRYVQSPSAAFVMNKSSLHGFARKLKNQINKRVQMHRQSAYLVSSVPSDQPGTCIGIGGVWFHMPAVLRGLLGNTGSREKRSITAGEEQQHEHSDRPLGGHTGGPCGHGDVIVRPTITITPSGI</sequence>
<feature type="region of interest" description="Disordered" evidence="1">
    <location>
        <begin position="102"/>
        <end position="137"/>
    </location>
</feature>
<comment type="caution">
    <text evidence="2">The sequence shown here is derived from an EMBL/GenBank/DDBJ whole genome shotgun (WGS) entry which is preliminary data.</text>
</comment>
<dbReference type="Proteomes" id="UP000314294">
    <property type="component" value="Unassembled WGS sequence"/>
</dbReference>
<reference evidence="2 3" key="1">
    <citation type="submission" date="2019-03" db="EMBL/GenBank/DDBJ databases">
        <title>First draft genome of Liparis tanakae, snailfish: a comprehensive survey of snailfish specific genes.</title>
        <authorList>
            <person name="Kim W."/>
            <person name="Song I."/>
            <person name="Jeong J.-H."/>
            <person name="Kim D."/>
            <person name="Kim S."/>
            <person name="Ryu S."/>
            <person name="Song J.Y."/>
            <person name="Lee S.K."/>
        </authorList>
    </citation>
    <scope>NUCLEOTIDE SEQUENCE [LARGE SCALE GENOMIC DNA]</scope>
    <source>
        <tissue evidence="2">Muscle</tissue>
    </source>
</reference>
<protein>
    <submittedName>
        <fullName evidence="2">Uncharacterized protein</fullName>
    </submittedName>
</protein>
<accession>A0A4Z2F7D4</accession>
<evidence type="ECO:0000313" key="2">
    <source>
        <dbReference type="EMBL" id="TNN37048.1"/>
    </source>
</evidence>
<feature type="compositionally biased region" description="Basic and acidic residues" evidence="1">
    <location>
        <begin position="102"/>
        <end position="122"/>
    </location>
</feature>
<evidence type="ECO:0000313" key="3">
    <source>
        <dbReference type="Proteomes" id="UP000314294"/>
    </source>
</evidence>
<dbReference type="AlphaFoldDB" id="A0A4Z2F7D4"/>
<evidence type="ECO:0000256" key="1">
    <source>
        <dbReference type="SAM" id="MobiDB-lite"/>
    </source>
</evidence>
<name>A0A4Z2F7D4_9TELE</name>
<dbReference type="EMBL" id="SRLO01001540">
    <property type="protein sequence ID" value="TNN37048.1"/>
    <property type="molecule type" value="Genomic_DNA"/>
</dbReference>
<keyword evidence="3" id="KW-1185">Reference proteome</keyword>
<organism evidence="2 3">
    <name type="scientific">Liparis tanakae</name>
    <name type="common">Tanaka's snailfish</name>
    <dbReference type="NCBI Taxonomy" id="230148"/>
    <lineage>
        <taxon>Eukaryota</taxon>
        <taxon>Metazoa</taxon>
        <taxon>Chordata</taxon>
        <taxon>Craniata</taxon>
        <taxon>Vertebrata</taxon>
        <taxon>Euteleostomi</taxon>
        <taxon>Actinopterygii</taxon>
        <taxon>Neopterygii</taxon>
        <taxon>Teleostei</taxon>
        <taxon>Neoteleostei</taxon>
        <taxon>Acanthomorphata</taxon>
        <taxon>Eupercaria</taxon>
        <taxon>Perciformes</taxon>
        <taxon>Cottioidei</taxon>
        <taxon>Cottales</taxon>
        <taxon>Liparidae</taxon>
        <taxon>Liparis</taxon>
    </lineage>
</organism>